<keyword evidence="1" id="KW-1133">Transmembrane helix</keyword>
<keyword evidence="1" id="KW-0812">Transmembrane</keyword>
<accession>A0A9X1NLD4</accession>
<dbReference type="Proteomes" id="UP001138997">
    <property type="component" value="Unassembled WGS sequence"/>
</dbReference>
<sequence>MLMALETVTAQWSARLDGYRAMLATNHQHYHHRQAGLYWPSHLIGLALALVLGGLVLMSLGWVL</sequence>
<dbReference type="AlphaFoldDB" id="A0A9X1NLD4"/>
<gene>
    <name evidence="2" type="ORF">LR394_36720</name>
</gene>
<evidence type="ECO:0000256" key="1">
    <source>
        <dbReference type="SAM" id="Phobius"/>
    </source>
</evidence>
<keyword evidence="1" id="KW-0472">Membrane</keyword>
<dbReference type="RefSeq" id="WP_231449307.1">
    <property type="nucleotide sequence ID" value="NZ_JAJOMB010000030.1"/>
</dbReference>
<proteinExistence type="predicted"/>
<dbReference type="EMBL" id="JAJOMB010000030">
    <property type="protein sequence ID" value="MCD5316455.1"/>
    <property type="molecule type" value="Genomic_DNA"/>
</dbReference>
<evidence type="ECO:0000313" key="3">
    <source>
        <dbReference type="Proteomes" id="UP001138997"/>
    </source>
</evidence>
<keyword evidence="3" id="KW-1185">Reference proteome</keyword>
<feature type="transmembrane region" description="Helical" evidence="1">
    <location>
        <begin position="43"/>
        <end position="63"/>
    </location>
</feature>
<reference evidence="2" key="1">
    <citation type="submission" date="2021-11" db="EMBL/GenBank/DDBJ databases">
        <title>Streptomyces corallinus and Kineosporia corallina sp. nov., two new coral-derived marine actinobacteria.</title>
        <authorList>
            <person name="Buangrab K."/>
            <person name="Sutthacheep M."/>
            <person name="Yeemin T."/>
            <person name="Harunari E."/>
            <person name="Igarashi Y."/>
            <person name="Sripreechasak P."/>
            <person name="Kanchanasin P."/>
            <person name="Tanasupawat S."/>
            <person name="Phongsopitanun W."/>
        </authorList>
    </citation>
    <scope>NUCLEOTIDE SEQUENCE</scope>
    <source>
        <strain evidence="2">JCM 31032</strain>
    </source>
</reference>
<comment type="caution">
    <text evidence="2">The sequence shown here is derived from an EMBL/GenBank/DDBJ whole genome shotgun (WGS) entry which is preliminary data.</text>
</comment>
<protein>
    <submittedName>
        <fullName evidence="2">Uncharacterized protein</fullName>
    </submittedName>
</protein>
<evidence type="ECO:0000313" key="2">
    <source>
        <dbReference type="EMBL" id="MCD5316455.1"/>
    </source>
</evidence>
<organism evidence="2 3">
    <name type="scientific">Kineosporia babensis</name>
    <dbReference type="NCBI Taxonomy" id="499548"/>
    <lineage>
        <taxon>Bacteria</taxon>
        <taxon>Bacillati</taxon>
        <taxon>Actinomycetota</taxon>
        <taxon>Actinomycetes</taxon>
        <taxon>Kineosporiales</taxon>
        <taxon>Kineosporiaceae</taxon>
        <taxon>Kineosporia</taxon>
    </lineage>
</organism>
<name>A0A9X1NLD4_9ACTN</name>